<dbReference type="Gene3D" id="3.30.1330.60">
    <property type="entry name" value="OmpA-like domain"/>
    <property type="match status" value="1"/>
</dbReference>
<feature type="compositionally biased region" description="Basic and acidic residues" evidence="5">
    <location>
        <begin position="81"/>
        <end position="95"/>
    </location>
</feature>
<evidence type="ECO:0000256" key="2">
    <source>
        <dbReference type="ARBA" id="ARBA00023136"/>
    </source>
</evidence>
<evidence type="ECO:0000256" key="6">
    <source>
        <dbReference type="SAM" id="SignalP"/>
    </source>
</evidence>
<evidence type="ECO:0000256" key="3">
    <source>
        <dbReference type="ARBA" id="ARBA00023237"/>
    </source>
</evidence>
<dbReference type="Pfam" id="PF00691">
    <property type="entry name" value="OmpA"/>
    <property type="match status" value="1"/>
</dbReference>
<dbReference type="InterPro" id="IPR028974">
    <property type="entry name" value="TSP_type-3_rpt"/>
</dbReference>
<reference evidence="8 9" key="1">
    <citation type="journal article" date="2017" name="Front. Microbiol.">
        <title>Comparative Genomic Analysis of the Class Epsilonproteobacteria and Proposed Reclassification to Epsilonbacteraeota (phyl. nov.).</title>
        <authorList>
            <person name="Waite D.W."/>
            <person name="Vanwonterghem I."/>
            <person name="Rinke C."/>
            <person name="Parks D.H."/>
            <person name="Zhang Y."/>
            <person name="Takai K."/>
            <person name="Sievert S.M."/>
            <person name="Simon J."/>
            <person name="Campbell B.J."/>
            <person name="Hanson T.E."/>
            <person name="Woyke T."/>
            <person name="Klotz M.G."/>
            <person name="Hugenholtz P."/>
        </authorList>
    </citation>
    <scope>NUCLEOTIDE SEQUENCE [LARGE SCALE GENOMIC DNA]</scope>
    <source>
        <strain evidence="8">UBA12443</strain>
    </source>
</reference>
<comment type="caution">
    <text evidence="8">The sequence shown here is derived from an EMBL/GenBank/DDBJ whole genome shotgun (WGS) entry which is preliminary data.</text>
</comment>
<dbReference type="AlphaFoldDB" id="A0A2D3WJ72"/>
<dbReference type="Gene3D" id="4.10.1080.10">
    <property type="entry name" value="TSP type-3 repeat"/>
    <property type="match status" value="1"/>
</dbReference>
<dbReference type="InterPro" id="IPR050330">
    <property type="entry name" value="Bact_OuterMem_StrucFunc"/>
</dbReference>
<dbReference type="PANTHER" id="PTHR30329">
    <property type="entry name" value="STATOR ELEMENT OF FLAGELLAR MOTOR COMPLEX"/>
    <property type="match status" value="1"/>
</dbReference>
<evidence type="ECO:0000313" key="8">
    <source>
        <dbReference type="EMBL" id="DAB39090.1"/>
    </source>
</evidence>
<gene>
    <name evidence="8" type="ORF">CFH83_02580</name>
</gene>
<dbReference type="CDD" id="cd07185">
    <property type="entry name" value="OmpA_C-like"/>
    <property type="match status" value="1"/>
</dbReference>
<keyword evidence="6" id="KW-0732">Signal</keyword>
<dbReference type="PANTHER" id="PTHR30329:SF21">
    <property type="entry name" value="LIPOPROTEIN YIAD-RELATED"/>
    <property type="match status" value="1"/>
</dbReference>
<dbReference type="Proteomes" id="UP000228859">
    <property type="component" value="Unassembled WGS sequence"/>
</dbReference>
<comment type="subcellular location">
    <subcellularLocation>
        <location evidence="1">Cell outer membrane</location>
    </subcellularLocation>
</comment>
<dbReference type="EMBL" id="DLUI01000043">
    <property type="protein sequence ID" value="DAB39090.1"/>
    <property type="molecule type" value="Genomic_DNA"/>
</dbReference>
<dbReference type="GO" id="GO:0005509">
    <property type="term" value="F:calcium ion binding"/>
    <property type="evidence" value="ECO:0007669"/>
    <property type="project" value="InterPro"/>
</dbReference>
<name>A0A2D3WJ72_9BACT</name>
<feature type="chain" id="PRO_5013723379" description="OmpA-like domain-containing protein" evidence="6">
    <location>
        <begin position="25"/>
        <end position="212"/>
    </location>
</feature>
<feature type="domain" description="OmpA-like" evidence="7">
    <location>
        <begin position="105"/>
        <end position="212"/>
    </location>
</feature>
<dbReference type="SUPFAM" id="SSF103647">
    <property type="entry name" value="TSP type-3 repeat"/>
    <property type="match status" value="1"/>
</dbReference>
<feature type="region of interest" description="Disordered" evidence="5">
    <location>
        <begin position="57"/>
        <end position="95"/>
    </location>
</feature>
<keyword evidence="3" id="KW-0998">Cell outer membrane</keyword>
<evidence type="ECO:0000313" key="9">
    <source>
        <dbReference type="Proteomes" id="UP000228859"/>
    </source>
</evidence>
<evidence type="ECO:0000256" key="4">
    <source>
        <dbReference type="PROSITE-ProRule" id="PRU00473"/>
    </source>
</evidence>
<dbReference type="PRINTS" id="PR01021">
    <property type="entry name" value="OMPADOMAIN"/>
</dbReference>
<proteinExistence type="predicted"/>
<sequence length="212" mass="22699">MSLYFHAKATFTLFLLTMSIQSLYGDSNVTYFAPTHPDACSEKKAVEVPIAIAEPKAAEVPPPPPAPMIPKESDSDNDGVVDSKDQCPDTPKGYKVDTKGCPSSVTLHLNFASNSSTLPASAEAEIATLTTFMEENPAATMSIIGHTDSTGSRAKNQTLSENRAKALGSRLMQNSIASDRIKMSGKGSSEPVVSNKTPKGRAENRRIEILIR</sequence>
<dbReference type="GO" id="GO:0009279">
    <property type="term" value="C:cell outer membrane"/>
    <property type="evidence" value="ECO:0007669"/>
    <property type="project" value="UniProtKB-SubCell"/>
</dbReference>
<evidence type="ECO:0000259" key="7">
    <source>
        <dbReference type="PROSITE" id="PS51123"/>
    </source>
</evidence>
<accession>A0A2D3WJ72</accession>
<dbReference type="InterPro" id="IPR006664">
    <property type="entry name" value="OMP_bac"/>
</dbReference>
<dbReference type="PRINTS" id="PR01023">
    <property type="entry name" value="NAFLGMOTY"/>
</dbReference>
<dbReference type="PROSITE" id="PS51123">
    <property type="entry name" value="OMPA_2"/>
    <property type="match status" value="1"/>
</dbReference>
<keyword evidence="2 4" id="KW-0472">Membrane</keyword>
<dbReference type="InterPro" id="IPR006665">
    <property type="entry name" value="OmpA-like"/>
</dbReference>
<evidence type="ECO:0000256" key="5">
    <source>
        <dbReference type="SAM" id="MobiDB-lite"/>
    </source>
</evidence>
<feature type="region of interest" description="Disordered" evidence="5">
    <location>
        <begin position="180"/>
        <end position="207"/>
    </location>
</feature>
<organism evidence="8 9">
    <name type="scientific">Sulfuricurvum kujiense</name>
    <dbReference type="NCBI Taxonomy" id="148813"/>
    <lineage>
        <taxon>Bacteria</taxon>
        <taxon>Pseudomonadati</taxon>
        <taxon>Campylobacterota</taxon>
        <taxon>Epsilonproteobacteria</taxon>
        <taxon>Campylobacterales</taxon>
        <taxon>Sulfurimonadaceae</taxon>
        <taxon>Sulfuricurvum</taxon>
    </lineage>
</organism>
<dbReference type="InterPro" id="IPR036737">
    <property type="entry name" value="OmpA-like_sf"/>
</dbReference>
<evidence type="ECO:0000256" key="1">
    <source>
        <dbReference type="ARBA" id="ARBA00004442"/>
    </source>
</evidence>
<dbReference type="RefSeq" id="WP_294896860.1">
    <property type="nucleotide sequence ID" value="NZ_DLUI01000043.1"/>
</dbReference>
<dbReference type="SUPFAM" id="SSF103088">
    <property type="entry name" value="OmpA-like"/>
    <property type="match status" value="1"/>
</dbReference>
<protein>
    <recommendedName>
        <fullName evidence="7">OmpA-like domain-containing protein</fullName>
    </recommendedName>
</protein>
<feature type="signal peptide" evidence="6">
    <location>
        <begin position="1"/>
        <end position="24"/>
    </location>
</feature>